<feature type="domain" description="DUF7580" evidence="3">
    <location>
        <begin position="181"/>
        <end position="583"/>
    </location>
</feature>
<proteinExistence type="predicted"/>
<dbReference type="PANTHER" id="PTHR35186:SF4">
    <property type="entry name" value="PRION-INHIBITION AND PROPAGATION HELO DOMAIN-CONTAINING PROTEIN"/>
    <property type="match status" value="1"/>
</dbReference>
<comment type="caution">
    <text evidence="4">The sequence shown here is derived from an EMBL/GenBank/DDBJ whole genome shotgun (WGS) entry which is preliminary data.</text>
</comment>
<accession>A0ABR3Z5R3</accession>
<feature type="chain" id="PRO_5045713577" description="DUF7580 domain-containing protein" evidence="2">
    <location>
        <begin position="19"/>
        <end position="587"/>
    </location>
</feature>
<organism evidence="4 5">
    <name type="scientific">Sporothrix stenoceras</name>
    <dbReference type="NCBI Taxonomy" id="5173"/>
    <lineage>
        <taxon>Eukaryota</taxon>
        <taxon>Fungi</taxon>
        <taxon>Dikarya</taxon>
        <taxon>Ascomycota</taxon>
        <taxon>Pezizomycotina</taxon>
        <taxon>Sordariomycetes</taxon>
        <taxon>Sordariomycetidae</taxon>
        <taxon>Ophiostomatales</taxon>
        <taxon>Ophiostomataceae</taxon>
        <taxon>Sporothrix</taxon>
    </lineage>
</organism>
<dbReference type="Pfam" id="PF24476">
    <property type="entry name" value="DUF7580"/>
    <property type="match status" value="1"/>
</dbReference>
<dbReference type="PANTHER" id="PTHR35186">
    <property type="entry name" value="ANK_REP_REGION DOMAIN-CONTAINING PROTEIN"/>
    <property type="match status" value="1"/>
</dbReference>
<dbReference type="EMBL" id="JAWCUI010000026">
    <property type="protein sequence ID" value="KAL1895592.1"/>
    <property type="molecule type" value="Genomic_DNA"/>
</dbReference>
<dbReference type="Proteomes" id="UP001583186">
    <property type="component" value="Unassembled WGS sequence"/>
</dbReference>
<dbReference type="InterPro" id="IPR056002">
    <property type="entry name" value="DUF7580"/>
</dbReference>
<protein>
    <recommendedName>
        <fullName evidence="3">DUF7580 domain-containing protein</fullName>
    </recommendedName>
</protein>
<feature type="signal peptide" evidence="2">
    <location>
        <begin position="1"/>
        <end position="18"/>
    </location>
</feature>
<keyword evidence="5" id="KW-1185">Reference proteome</keyword>
<reference evidence="4 5" key="1">
    <citation type="journal article" date="2024" name="IMA Fungus">
        <title>IMA Genome - F19 : A genome assembly and annotation guide to empower mycologists, including annotated draft genome sequences of Ceratocystis pirilliformis, Diaporthe australafricana, Fusarium ophioides, Paecilomyces lecythidis, and Sporothrix stenoceras.</title>
        <authorList>
            <person name="Aylward J."/>
            <person name="Wilson A.M."/>
            <person name="Visagie C.M."/>
            <person name="Spraker J."/>
            <person name="Barnes I."/>
            <person name="Buitendag C."/>
            <person name="Ceriani C."/>
            <person name="Del Mar Angel L."/>
            <person name="du Plessis D."/>
            <person name="Fuchs T."/>
            <person name="Gasser K."/>
            <person name="Kramer D."/>
            <person name="Li W."/>
            <person name="Munsamy K."/>
            <person name="Piso A."/>
            <person name="Price J.L."/>
            <person name="Sonnekus B."/>
            <person name="Thomas C."/>
            <person name="van der Nest A."/>
            <person name="van Dijk A."/>
            <person name="van Heerden A."/>
            <person name="van Vuuren N."/>
            <person name="Yilmaz N."/>
            <person name="Duong T.A."/>
            <person name="van der Merwe N.A."/>
            <person name="Wingfield M.J."/>
            <person name="Wingfield B.D."/>
        </authorList>
    </citation>
    <scope>NUCLEOTIDE SEQUENCE [LARGE SCALE GENOMIC DNA]</scope>
    <source>
        <strain evidence="4 5">CMW 5346</strain>
    </source>
</reference>
<evidence type="ECO:0000259" key="3">
    <source>
        <dbReference type="Pfam" id="PF24476"/>
    </source>
</evidence>
<feature type="compositionally biased region" description="Low complexity" evidence="1">
    <location>
        <begin position="265"/>
        <end position="274"/>
    </location>
</feature>
<feature type="compositionally biased region" description="Polar residues" evidence="1">
    <location>
        <begin position="249"/>
        <end position="264"/>
    </location>
</feature>
<feature type="region of interest" description="Disordered" evidence="1">
    <location>
        <begin position="249"/>
        <end position="286"/>
    </location>
</feature>
<gene>
    <name evidence="4" type="ORF">Sste5346_005061</name>
</gene>
<evidence type="ECO:0000313" key="5">
    <source>
        <dbReference type="Proteomes" id="UP001583186"/>
    </source>
</evidence>
<keyword evidence="2" id="KW-0732">Signal</keyword>
<evidence type="ECO:0000256" key="1">
    <source>
        <dbReference type="SAM" id="MobiDB-lite"/>
    </source>
</evidence>
<evidence type="ECO:0000256" key="2">
    <source>
        <dbReference type="SAM" id="SignalP"/>
    </source>
</evidence>
<evidence type="ECO:0000313" key="4">
    <source>
        <dbReference type="EMBL" id="KAL1895592.1"/>
    </source>
</evidence>
<name>A0ABR3Z5R3_9PEZI</name>
<sequence>MAEVAGLVLGGIPLVISAVELIAEPLESYKDYHMNVLIFHSCLKIQKQKLEVTLSNIGLDRPTKDELRECINTKFPTIADEILYIYECIEKEMVKLMRKLGIDPHTKIGSILRASPADPKRIWNAISSRRRKATIRLLKELNEQLCDCLQMETSEMKAEDDDVVVLSLIKRFNIKHCDALRLCLASLHRALASGLVCACEVPHHAALDLDWHLDRSAMSPDLTIAFSYQDLRNTSAPCWRKLLATPSVTRPENTAQPSMAAQSMPSARASSVAPPTTPPRTPSPLRFWPSFWPSRAKVGQRGSSKQLSLLVPQPAVDDPAALVNLCEVLSSDITSEHVLQDDDEDHGRDFSLQLQQHKNVGEGRGEARITHLVPLTKALDPPQSHQRLSLKARCGLAACAALSVLHLSGGPWLSKDWDGSCVGIFFEKVENNAERLADRPWFLYNSLPLPWTCLDDDGDNHEADDAADDDQVTNLVCQDDHEKLLVPNITVFALGILLVELCVGKSFAPGTPVTATTIKARYEFAMSNLDKVYELAGDSYGDAAKKCIRFSFPGRDSHNIFEMEQFRTMFYRQVVAPIQAAYSKFPN</sequence>